<dbReference type="InterPro" id="IPR036915">
    <property type="entry name" value="Cyclin-like_sf"/>
</dbReference>
<gene>
    <name evidence="8" type="ORF">RIF29_15080</name>
</gene>
<proteinExistence type="inferred from homology"/>
<evidence type="ECO:0000256" key="1">
    <source>
        <dbReference type="ARBA" id="ARBA00011177"/>
    </source>
</evidence>
<evidence type="ECO:0000256" key="4">
    <source>
        <dbReference type="ARBA" id="ARBA00023306"/>
    </source>
</evidence>
<dbReference type="AlphaFoldDB" id="A0AAN9FEC9"/>
<reference evidence="8 9" key="1">
    <citation type="submission" date="2024-01" db="EMBL/GenBank/DDBJ databases">
        <title>The genomes of 5 underutilized Papilionoideae crops provide insights into root nodulation and disease resistanc.</title>
        <authorList>
            <person name="Yuan L."/>
        </authorList>
    </citation>
    <scope>NUCLEOTIDE SEQUENCE [LARGE SCALE GENOMIC DNA]</scope>
    <source>
        <strain evidence="8">ZHUSHIDOU_FW_LH</strain>
        <tissue evidence="8">Leaf</tissue>
    </source>
</reference>
<organism evidence="8 9">
    <name type="scientific">Crotalaria pallida</name>
    <name type="common">Smooth rattlebox</name>
    <name type="synonym">Crotalaria striata</name>
    <dbReference type="NCBI Taxonomy" id="3830"/>
    <lineage>
        <taxon>Eukaryota</taxon>
        <taxon>Viridiplantae</taxon>
        <taxon>Streptophyta</taxon>
        <taxon>Embryophyta</taxon>
        <taxon>Tracheophyta</taxon>
        <taxon>Spermatophyta</taxon>
        <taxon>Magnoliopsida</taxon>
        <taxon>eudicotyledons</taxon>
        <taxon>Gunneridae</taxon>
        <taxon>Pentapetalae</taxon>
        <taxon>rosids</taxon>
        <taxon>fabids</taxon>
        <taxon>Fabales</taxon>
        <taxon>Fabaceae</taxon>
        <taxon>Papilionoideae</taxon>
        <taxon>50 kb inversion clade</taxon>
        <taxon>genistoids sensu lato</taxon>
        <taxon>core genistoids</taxon>
        <taxon>Crotalarieae</taxon>
        <taxon>Crotalaria</taxon>
    </lineage>
</organism>
<keyword evidence="2" id="KW-0132">Cell division</keyword>
<dbReference type="InterPro" id="IPR013763">
    <property type="entry name" value="Cyclin-like_dom"/>
</dbReference>
<evidence type="ECO:0000256" key="3">
    <source>
        <dbReference type="ARBA" id="ARBA00023127"/>
    </source>
</evidence>
<comment type="similarity">
    <text evidence="6">Belongs to the cyclin family.</text>
</comment>
<name>A0AAN9FEC9_CROPI</name>
<comment type="subunit">
    <text evidence="1">Interacts with the CDC2 protein kinase to form a serine/threonine kinase holoenzyme complex also known as maturation promoting factor (MPF). The cyclin subunit imparts substrate specificity to the complex.</text>
</comment>
<dbReference type="Pfam" id="PF02984">
    <property type="entry name" value="Cyclin_C"/>
    <property type="match status" value="1"/>
</dbReference>
<dbReference type="SUPFAM" id="SSF47954">
    <property type="entry name" value="Cyclin-like"/>
    <property type="match status" value="2"/>
</dbReference>
<keyword evidence="3 6" id="KW-0195">Cyclin</keyword>
<keyword evidence="4" id="KW-0131">Cell cycle</keyword>
<comment type="caution">
    <text evidence="8">The sequence shown here is derived from an EMBL/GenBank/DDBJ whole genome shotgun (WGS) entry which is preliminary data.</text>
</comment>
<sequence>MTIGTRSSKRKAQPEPLLVIRKKLRSKIPRRRRLQISPVLLVSSRVKYAGDNHRCEFISIDSSSSSDFTGAGGEVSCDSSRASVVFSGNGSYNSKKRFPGEIEVEKNVESSDFKITQRFHKRNENEIELSETSCVDSNSGVNERRRSFILKFKSGSEVKNLLENDEVSEACTKSGISNEEPFSVKNSNSGNVNLKFKVSSEMSKNDVVSVSSGFHATSFEAEKTRGNENRASEFESSPSKTDVVSINSDLACTEKLQFSFYDDEETEYGSSQETLFSNLHSEIFGDSTEFELSDYTPSLFIDSGSQFSQGSVGETKTPSPTYSLFLQYRKEFSTLTSPISNNASSVEDNVTMKYKFERFEELDDEESYQMLRKRERRQVFLWNYAETYFSTTEFGELVLQQRTQMVHWITEFPLNVQQCYRKQLRQETLFLGVSLLDRFLSKGYFQTKRNLQVVGIACLTLATRIEENQQYNRVGQKNFCIGCSVYSRFEVVAMEWMVQEVLKFQCFLPTIHSFMWFYLKAAKADAVMEKRVKNISVLALSAHEQLCYWPSTVAAALVILACLEFNQDASSKVIGIHVRSKDENLHECMQSLEWLLRFL</sequence>
<evidence type="ECO:0000256" key="2">
    <source>
        <dbReference type="ARBA" id="ARBA00022618"/>
    </source>
</evidence>
<dbReference type="EMBL" id="JAYWIO010000003">
    <property type="protein sequence ID" value="KAK7274010.1"/>
    <property type="molecule type" value="Genomic_DNA"/>
</dbReference>
<dbReference type="InterPro" id="IPR006671">
    <property type="entry name" value="Cyclin_N"/>
</dbReference>
<dbReference type="PANTHER" id="PTHR10177">
    <property type="entry name" value="CYCLINS"/>
    <property type="match status" value="1"/>
</dbReference>
<evidence type="ECO:0000256" key="6">
    <source>
        <dbReference type="RuleBase" id="RU000383"/>
    </source>
</evidence>
<evidence type="ECO:0000313" key="9">
    <source>
        <dbReference type="Proteomes" id="UP001372338"/>
    </source>
</evidence>
<dbReference type="InterPro" id="IPR039361">
    <property type="entry name" value="Cyclin"/>
</dbReference>
<accession>A0AAN9FEC9</accession>
<feature type="domain" description="Cyclin-like" evidence="7">
    <location>
        <begin position="407"/>
        <end position="500"/>
    </location>
</feature>
<dbReference type="Gene3D" id="1.10.472.10">
    <property type="entry name" value="Cyclin-like"/>
    <property type="match status" value="2"/>
</dbReference>
<dbReference type="SMART" id="SM00385">
    <property type="entry name" value="CYCLIN"/>
    <property type="match status" value="1"/>
</dbReference>
<dbReference type="InterPro" id="IPR004367">
    <property type="entry name" value="Cyclin_C-dom"/>
</dbReference>
<dbReference type="GO" id="GO:0051301">
    <property type="term" value="P:cell division"/>
    <property type="evidence" value="ECO:0007669"/>
    <property type="project" value="UniProtKB-KW"/>
</dbReference>
<evidence type="ECO:0000259" key="7">
    <source>
        <dbReference type="SMART" id="SM00385"/>
    </source>
</evidence>
<keyword evidence="9" id="KW-1185">Reference proteome</keyword>
<evidence type="ECO:0000313" key="8">
    <source>
        <dbReference type="EMBL" id="KAK7274010.1"/>
    </source>
</evidence>
<protein>
    <recommendedName>
        <fullName evidence="5">B-like cyclin</fullName>
    </recommendedName>
</protein>
<dbReference type="Pfam" id="PF00134">
    <property type="entry name" value="Cyclin_N"/>
    <property type="match status" value="1"/>
</dbReference>
<evidence type="ECO:0000256" key="5">
    <source>
        <dbReference type="ARBA" id="ARBA00032263"/>
    </source>
</evidence>
<dbReference type="Proteomes" id="UP001372338">
    <property type="component" value="Unassembled WGS sequence"/>
</dbReference>